<dbReference type="OrthoDB" id="6354171at2759"/>
<evidence type="ECO:0000259" key="2">
    <source>
        <dbReference type="PROSITE" id="PS50157"/>
    </source>
</evidence>
<dbReference type="Gene3D" id="3.30.160.60">
    <property type="entry name" value="Classic Zinc Finger"/>
    <property type="match status" value="1"/>
</dbReference>
<name>A0A6J2YTH9_SITOR</name>
<sequence>MTSPVKFYPTVEECQRNNKVTCPIEACGGIFKSQSNLHLHIQQTHKKTGLKPSDVEKQYFCPEKSCRWSNSKYFKNMKSLRQHYFKVHIKKTYSCSNCEKSFTTDVLLERHGEFCNVEFNCLDCKSSYDCYNTLRTHCRRKRHRILEKNKYKKCNKTEVQPFIVLRLNQRILLPKELPKDQNSQTILEKPVLESKMTQVSGLERIISQASQQTQTNSRNCLSTVETQTPTNFSKPKEVFEENFKHVNTQTDIVESKECSCNTSFTLDELESTFNSYTEKNTSSTQTYSKNQDIFSISTATHDSIYTDTSDLLTDSLGAFDSNFFNCNMETQTDVMFDSDIFNTDYYTNMCTQTCNDFFSGFNDNETQTVFDETLRSVQSQTLMSTLDNSNVVRDTAHSETQTDTEFRHMLEIINS</sequence>
<dbReference type="GO" id="GO:0045944">
    <property type="term" value="P:positive regulation of transcription by RNA polymerase II"/>
    <property type="evidence" value="ECO:0007669"/>
    <property type="project" value="InterPro"/>
</dbReference>
<gene>
    <name evidence="4" type="primary">LOC115890107</name>
</gene>
<dbReference type="GeneID" id="115890107"/>
<dbReference type="FunCoup" id="A0A6J2YTH9">
    <property type="interactions" value="109"/>
</dbReference>
<dbReference type="InterPro" id="IPR013087">
    <property type="entry name" value="Znf_C2H2_type"/>
</dbReference>
<evidence type="ECO:0000256" key="1">
    <source>
        <dbReference type="PROSITE-ProRule" id="PRU00042"/>
    </source>
</evidence>
<reference evidence="4" key="1">
    <citation type="submission" date="2025-08" db="UniProtKB">
        <authorList>
            <consortium name="RefSeq"/>
        </authorList>
    </citation>
    <scope>IDENTIFICATION</scope>
    <source>
        <tissue evidence="4">Gonads</tissue>
    </source>
</reference>
<dbReference type="CTD" id="38381"/>
<evidence type="ECO:0000313" key="4">
    <source>
        <dbReference type="RefSeq" id="XP_030766110.1"/>
    </source>
</evidence>
<dbReference type="AlphaFoldDB" id="A0A6J2YTH9"/>
<dbReference type="GO" id="GO:0000976">
    <property type="term" value="F:transcription cis-regulatory region binding"/>
    <property type="evidence" value="ECO:0007669"/>
    <property type="project" value="InterPro"/>
</dbReference>
<dbReference type="KEGG" id="soy:115890107"/>
<feature type="domain" description="C2H2-type" evidence="2">
    <location>
        <begin position="20"/>
        <end position="52"/>
    </location>
</feature>
<proteinExistence type="predicted"/>
<dbReference type="RefSeq" id="XP_030766110.1">
    <property type="nucleotide sequence ID" value="XM_030910250.1"/>
</dbReference>
<dbReference type="PANTHER" id="PTHR46664:SF1">
    <property type="entry name" value="ATM INTERACTOR"/>
    <property type="match status" value="1"/>
</dbReference>
<keyword evidence="1" id="KW-0479">Metal-binding</keyword>
<protein>
    <submittedName>
        <fullName evidence="4">Gastrula zinc finger protein xFG20-1</fullName>
    </submittedName>
</protein>
<accession>A0A6J2YTH9</accession>
<evidence type="ECO:0000313" key="3">
    <source>
        <dbReference type="Proteomes" id="UP000504635"/>
    </source>
</evidence>
<dbReference type="PANTHER" id="PTHR46664">
    <property type="entry name" value="ATM INTERACTOR"/>
    <property type="match status" value="1"/>
</dbReference>
<keyword evidence="1" id="KW-0862">Zinc</keyword>
<feature type="domain" description="C2H2-type" evidence="2">
    <location>
        <begin position="93"/>
        <end position="111"/>
    </location>
</feature>
<organism evidence="3 4">
    <name type="scientific">Sitophilus oryzae</name>
    <name type="common">Rice weevil</name>
    <name type="synonym">Curculio oryzae</name>
    <dbReference type="NCBI Taxonomy" id="7048"/>
    <lineage>
        <taxon>Eukaryota</taxon>
        <taxon>Metazoa</taxon>
        <taxon>Ecdysozoa</taxon>
        <taxon>Arthropoda</taxon>
        <taxon>Hexapoda</taxon>
        <taxon>Insecta</taxon>
        <taxon>Pterygota</taxon>
        <taxon>Neoptera</taxon>
        <taxon>Endopterygota</taxon>
        <taxon>Coleoptera</taxon>
        <taxon>Polyphaga</taxon>
        <taxon>Cucujiformia</taxon>
        <taxon>Curculionidae</taxon>
        <taxon>Dryophthorinae</taxon>
        <taxon>Sitophilus</taxon>
    </lineage>
</organism>
<keyword evidence="3" id="KW-1185">Reference proteome</keyword>
<dbReference type="InParanoid" id="A0A6J2YTH9"/>
<dbReference type="GO" id="GO:0000981">
    <property type="term" value="F:DNA-binding transcription factor activity, RNA polymerase II-specific"/>
    <property type="evidence" value="ECO:0007669"/>
    <property type="project" value="TreeGrafter"/>
</dbReference>
<dbReference type="PROSITE" id="PS50157">
    <property type="entry name" value="ZINC_FINGER_C2H2_2"/>
    <property type="match status" value="2"/>
</dbReference>
<dbReference type="GO" id="GO:0008270">
    <property type="term" value="F:zinc ion binding"/>
    <property type="evidence" value="ECO:0007669"/>
    <property type="project" value="UniProtKB-KW"/>
</dbReference>
<dbReference type="Proteomes" id="UP000504635">
    <property type="component" value="Unplaced"/>
</dbReference>
<dbReference type="GO" id="GO:0005634">
    <property type="term" value="C:nucleus"/>
    <property type="evidence" value="ECO:0007669"/>
    <property type="project" value="TreeGrafter"/>
</dbReference>
<dbReference type="PROSITE" id="PS00028">
    <property type="entry name" value="ZINC_FINGER_C2H2_1"/>
    <property type="match status" value="2"/>
</dbReference>
<dbReference type="SMART" id="SM00355">
    <property type="entry name" value="ZnF_C2H2"/>
    <property type="match status" value="4"/>
</dbReference>
<dbReference type="InterPro" id="IPR055303">
    <property type="entry name" value="ATMIN"/>
</dbReference>
<keyword evidence="1" id="KW-0863">Zinc-finger</keyword>